<dbReference type="PANTHER" id="PTHR21337:SF0">
    <property type="entry name" value="PHOSPHO-2-DEHYDRO-3-DEOXYHEPTONATE ALDOLASE"/>
    <property type="match status" value="1"/>
</dbReference>
<reference evidence="7" key="1">
    <citation type="submission" date="2023-03" db="EMBL/GenBank/DDBJ databases">
        <title>Near-Complete genome sequence of Lipomyces tetrasporous NRRL Y-64009, an oleaginous yeast capable of growing on lignocellulosic hydrolysates.</title>
        <authorList>
            <consortium name="Lawrence Berkeley National Laboratory"/>
            <person name="Jagtap S.S."/>
            <person name="Liu J.-J."/>
            <person name="Walukiewicz H.E."/>
            <person name="Pangilinan J."/>
            <person name="Lipzen A."/>
            <person name="Ahrendt S."/>
            <person name="Koriabine M."/>
            <person name="Cobaugh K."/>
            <person name="Salamov A."/>
            <person name="Yoshinaga Y."/>
            <person name="Ng V."/>
            <person name="Daum C."/>
            <person name="Grigoriev I.V."/>
            <person name="Slininger P.J."/>
            <person name="Dien B.S."/>
            <person name="Jin Y.-S."/>
            <person name="Rao C.V."/>
        </authorList>
    </citation>
    <scope>NUCLEOTIDE SEQUENCE</scope>
    <source>
        <strain evidence="7">NRRL Y-64009</strain>
    </source>
</reference>
<evidence type="ECO:0000313" key="7">
    <source>
        <dbReference type="EMBL" id="KAJ8097863.1"/>
    </source>
</evidence>
<evidence type="ECO:0000256" key="2">
    <source>
        <dbReference type="ARBA" id="ARBA00008911"/>
    </source>
</evidence>
<organism evidence="7 8">
    <name type="scientific">Lipomyces tetrasporus</name>
    <dbReference type="NCBI Taxonomy" id="54092"/>
    <lineage>
        <taxon>Eukaryota</taxon>
        <taxon>Fungi</taxon>
        <taxon>Dikarya</taxon>
        <taxon>Ascomycota</taxon>
        <taxon>Saccharomycotina</taxon>
        <taxon>Lipomycetes</taxon>
        <taxon>Lipomycetales</taxon>
        <taxon>Lipomycetaceae</taxon>
        <taxon>Lipomyces</taxon>
    </lineage>
</organism>
<dbReference type="RefSeq" id="XP_056041313.1">
    <property type="nucleotide sequence ID" value="XM_056188473.1"/>
</dbReference>
<accession>A0AAD7QMM4</accession>
<dbReference type="InterPro" id="IPR013785">
    <property type="entry name" value="Aldolase_TIM"/>
</dbReference>
<feature type="binding site" evidence="5">
    <location>
        <position position="130"/>
    </location>
    <ligand>
        <name>Mn(2+)</name>
        <dbReference type="ChEBI" id="CHEBI:29035"/>
    </ligand>
</feature>
<dbReference type="SUPFAM" id="SSF51569">
    <property type="entry name" value="Aldolase"/>
    <property type="match status" value="1"/>
</dbReference>
<protein>
    <recommendedName>
        <fullName evidence="6">Phospho-2-dehydro-3-deoxyheptonate aldolase</fullName>
        <ecNumber evidence="6">2.5.1.54</ecNumber>
    </recommendedName>
</protein>
<comment type="catalytic activity">
    <reaction evidence="4 6">
        <text>D-erythrose 4-phosphate + phosphoenolpyruvate + H2O = 7-phospho-2-dehydro-3-deoxy-D-arabino-heptonate + phosphate</text>
        <dbReference type="Rhea" id="RHEA:14717"/>
        <dbReference type="ChEBI" id="CHEBI:15377"/>
        <dbReference type="ChEBI" id="CHEBI:16897"/>
        <dbReference type="ChEBI" id="CHEBI:43474"/>
        <dbReference type="ChEBI" id="CHEBI:58394"/>
        <dbReference type="ChEBI" id="CHEBI:58702"/>
        <dbReference type="EC" id="2.5.1.54"/>
    </reaction>
</comment>
<evidence type="ECO:0000313" key="8">
    <source>
        <dbReference type="Proteomes" id="UP001217417"/>
    </source>
</evidence>
<comment type="pathway">
    <text evidence="1 6">Metabolic intermediate biosynthesis; chorismate biosynthesis; chorismate from D-erythrose 4-phosphate and phosphoenolpyruvate: step 1/7.</text>
</comment>
<feature type="binding site" evidence="5">
    <location>
        <position position="352"/>
    </location>
    <ligand>
        <name>phosphoenolpyruvate</name>
        <dbReference type="ChEBI" id="CHEBI:58702"/>
    </ligand>
</feature>
<keyword evidence="6" id="KW-0057">Aromatic amino acid biosynthesis</keyword>
<feature type="binding site" evidence="5">
    <location>
        <position position="487"/>
    </location>
    <ligand>
        <name>Mn(2+)</name>
        <dbReference type="ChEBI" id="CHEBI:29035"/>
    </ligand>
</feature>
<sequence>MVNDNRSTSGSRSPVFIKVNPRKLSSSEGAIRTAKLRSNSIEYTDCETIARPSDDLTGTRCDKFKWDPTSWHTKPIVQDVVYSSMEDVEKALQKLEALPPLVSPYEINKLQEKLRDAALGKAFVLQGGDCAELFDYCSQERIESKMKILLQMSLVLIWGTKLPLVRIGRIAGQFAKPRSKLTEEVRGQVIPSFRGDNINGFDVSERTPDPSRLVSAYFHSAATLNYIRSSLSSGFADLHRPFDWSLSHVQSSAVKARYRTVVDAITEGLSFMKTVGADKSSTLESIDFYTSHEGLMLEFEQSLTRNLRDPRNGENKWYNTSAHFLWIGDRTRQVNGAHVEYFRGIMNPVGVKVGPSMTADELISILDILDSDYIAGKVTLITRYGIGNISKILPTHIEAVKRTNHKVVWISDPCHGNTKSSTAGLKTRDFEDIMNELALALQIHKDNDSQLNGVHLELTGDAVTECIGGSAQLTDEDLEIRYDTVCDPRLSESQSLDVAFLIADWFKQGKMLSIAEHSLS</sequence>
<dbReference type="GO" id="GO:0003849">
    <property type="term" value="F:3-deoxy-7-phosphoheptulonate synthase activity"/>
    <property type="evidence" value="ECO:0007669"/>
    <property type="project" value="UniProtKB-EC"/>
</dbReference>
<evidence type="ECO:0000256" key="5">
    <source>
        <dbReference type="PIRSR" id="PIRSR602480-1"/>
    </source>
</evidence>
<evidence type="ECO:0000256" key="3">
    <source>
        <dbReference type="ARBA" id="ARBA00022679"/>
    </source>
</evidence>
<keyword evidence="3 6" id="KW-0808">Transferase</keyword>
<dbReference type="Gene3D" id="3.20.20.70">
    <property type="entry name" value="Aldolase class I"/>
    <property type="match status" value="1"/>
</dbReference>
<proteinExistence type="inferred from homology"/>
<dbReference type="Pfam" id="PF01474">
    <property type="entry name" value="DAHP_synth_2"/>
    <property type="match status" value="1"/>
</dbReference>
<evidence type="ECO:0000256" key="1">
    <source>
        <dbReference type="ARBA" id="ARBA00004688"/>
    </source>
</evidence>
<dbReference type="PANTHER" id="PTHR21337">
    <property type="entry name" value="PHOSPHO-2-DEHYDRO-3-DEOXYHEPTONATE ALDOLASE 1, 2"/>
    <property type="match status" value="1"/>
</dbReference>
<dbReference type="EC" id="2.5.1.54" evidence="6"/>
<feature type="binding site" evidence="5">
    <location>
        <position position="415"/>
    </location>
    <ligand>
        <name>Mn(2+)</name>
        <dbReference type="ChEBI" id="CHEBI:29035"/>
    </ligand>
</feature>
<dbReference type="GO" id="GO:0008652">
    <property type="term" value="P:amino acid biosynthetic process"/>
    <property type="evidence" value="ECO:0007669"/>
    <property type="project" value="UniProtKB-KW"/>
</dbReference>
<evidence type="ECO:0000256" key="6">
    <source>
        <dbReference type="RuleBase" id="RU363071"/>
    </source>
</evidence>
<gene>
    <name evidence="7" type="ORF">POJ06DRAFT_260324</name>
</gene>
<dbReference type="Proteomes" id="UP001217417">
    <property type="component" value="Unassembled WGS sequence"/>
</dbReference>
<keyword evidence="5" id="KW-0464">Manganese</keyword>
<feature type="binding site" evidence="5">
    <location>
        <position position="383"/>
    </location>
    <ligand>
        <name>phosphoenolpyruvate</name>
        <dbReference type="ChEBI" id="CHEBI:58702"/>
    </ligand>
</feature>
<comment type="caution">
    <text evidence="7">The sequence shown here is derived from an EMBL/GenBank/DDBJ whole genome shotgun (WGS) entry which is preliminary data.</text>
</comment>
<feature type="binding site" evidence="5">
    <location>
        <position position="457"/>
    </location>
    <ligand>
        <name>Mn(2+)</name>
        <dbReference type="ChEBI" id="CHEBI:29035"/>
    </ligand>
</feature>
<comment type="similarity">
    <text evidence="2 6">Belongs to the class-II DAHP synthase family.</text>
</comment>
<dbReference type="GO" id="GO:0009073">
    <property type="term" value="P:aromatic amino acid family biosynthetic process"/>
    <property type="evidence" value="ECO:0007669"/>
    <property type="project" value="UniProtKB-KW"/>
</dbReference>
<keyword evidence="5" id="KW-0170">Cobalt</keyword>
<keyword evidence="5" id="KW-0104">Cadmium</keyword>
<name>A0AAD7QMM4_9ASCO</name>
<keyword evidence="8" id="KW-1185">Reference proteome</keyword>
<dbReference type="InterPro" id="IPR002480">
    <property type="entry name" value="DAHP_synth_2"/>
</dbReference>
<dbReference type="EMBL" id="JARPMG010000010">
    <property type="protein sequence ID" value="KAJ8097863.1"/>
    <property type="molecule type" value="Genomic_DNA"/>
</dbReference>
<feature type="binding site" evidence="5">
    <location>
        <position position="169"/>
    </location>
    <ligand>
        <name>phosphoenolpyruvate</name>
        <dbReference type="ChEBI" id="CHEBI:58702"/>
    </ligand>
</feature>
<dbReference type="AlphaFoldDB" id="A0AAD7QMM4"/>
<evidence type="ECO:0000256" key="4">
    <source>
        <dbReference type="ARBA" id="ARBA00047508"/>
    </source>
</evidence>
<dbReference type="GeneID" id="80883639"/>
<comment type="cofactor">
    <cofactor evidence="5">
        <name>Mn(2+)</name>
        <dbReference type="ChEBI" id="CHEBI:29035"/>
    </cofactor>
    <cofactor evidence="5">
        <name>Co(2+)</name>
        <dbReference type="ChEBI" id="CHEBI:48828"/>
    </cofactor>
    <cofactor evidence="5">
        <name>Cd(2+)</name>
        <dbReference type="ChEBI" id="CHEBI:48775"/>
    </cofactor>
    <text evidence="5">Binds 1 divalent cation per subunit. The enzyme is active with manganese, cobalt or cadmium ions.</text>
</comment>
<keyword evidence="6" id="KW-0028">Amino-acid biosynthesis</keyword>